<reference evidence="9" key="1">
    <citation type="journal article" date="2019" name="Int. J. Syst. Evol. Microbiol.">
        <title>The Global Catalogue of Microorganisms (GCM) 10K type strain sequencing project: providing services to taxonomists for standard genome sequencing and annotation.</title>
        <authorList>
            <consortium name="The Broad Institute Genomics Platform"/>
            <consortium name="The Broad Institute Genome Sequencing Center for Infectious Disease"/>
            <person name="Wu L."/>
            <person name="Ma J."/>
        </authorList>
    </citation>
    <scope>NUCLEOTIDE SEQUENCE [LARGE SCALE GENOMIC DNA]</scope>
    <source>
        <strain evidence="9">JCM 9377</strain>
    </source>
</reference>
<protein>
    <submittedName>
        <fullName evidence="8">GtrA family protein</fullName>
    </submittedName>
</protein>
<evidence type="ECO:0000256" key="6">
    <source>
        <dbReference type="SAM" id="Phobius"/>
    </source>
</evidence>
<dbReference type="InterPro" id="IPR051401">
    <property type="entry name" value="GtrA_CellWall_Glycosyl"/>
</dbReference>
<feature type="transmembrane region" description="Helical" evidence="6">
    <location>
        <begin position="108"/>
        <end position="128"/>
    </location>
</feature>
<evidence type="ECO:0000256" key="1">
    <source>
        <dbReference type="ARBA" id="ARBA00004141"/>
    </source>
</evidence>
<dbReference type="EMBL" id="BAAAUV010000032">
    <property type="protein sequence ID" value="GAA3237405.1"/>
    <property type="molecule type" value="Genomic_DNA"/>
</dbReference>
<keyword evidence="3 6" id="KW-0812">Transmembrane</keyword>
<comment type="similarity">
    <text evidence="2">Belongs to the GtrA family.</text>
</comment>
<gene>
    <name evidence="8" type="ORF">GCM10010468_72310</name>
</gene>
<evidence type="ECO:0000256" key="3">
    <source>
        <dbReference type="ARBA" id="ARBA00022692"/>
    </source>
</evidence>
<comment type="caution">
    <text evidence="8">The sequence shown here is derived from an EMBL/GenBank/DDBJ whole genome shotgun (WGS) entry which is preliminary data.</text>
</comment>
<name>A0ABP6QKB8_9ACTN</name>
<dbReference type="PANTHER" id="PTHR38459:SF1">
    <property type="entry name" value="PROPHAGE BACTOPRENOL-LINKED GLUCOSE TRANSLOCASE HOMOLOG"/>
    <property type="match status" value="1"/>
</dbReference>
<proteinExistence type="inferred from homology"/>
<evidence type="ECO:0000256" key="2">
    <source>
        <dbReference type="ARBA" id="ARBA00009399"/>
    </source>
</evidence>
<keyword evidence="5 6" id="KW-0472">Membrane</keyword>
<evidence type="ECO:0000256" key="4">
    <source>
        <dbReference type="ARBA" id="ARBA00022989"/>
    </source>
</evidence>
<feature type="transmembrane region" description="Helical" evidence="6">
    <location>
        <begin position="39"/>
        <end position="58"/>
    </location>
</feature>
<evidence type="ECO:0000313" key="9">
    <source>
        <dbReference type="Proteomes" id="UP001501237"/>
    </source>
</evidence>
<dbReference type="Pfam" id="PF04138">
    <property type="entry name" value="GtrA_DPMS_TM"/>
    <property type="match status" value="1"/>
</dbReference>
<organism evidence="8 9">
    <name type="scientific">Actinocorallia longicatena</name>
    <dbReference type="NCBI Taxonomy" id="111803"/>
    <lineage>
        <taxon>Bacteria</taxon>
        <taxon>Bacillati</taxon>
        <taxon>Actinomycetota</taxon>
        <taxon>Actinomycetes</taxon>
        <taxon>Streptosporangiales</taxon>
        <taxon>Thermomonosporaceae</taxon>
        <taxon>Actinocorallia</taxon>
    </lineage>
</organism>
<dbReference type="Proteomes" id="UP001501237">
    <property type="component" value="Unassembled WGS sequence"/>
</dbReference>
<dbReference type="PANTHER" id="PTHR38459">
    <property type="entry name" value="PROPHAGE BACTOPRENOL-LINKED GLUCOSE TRANSLOCASE HOMOLOG"/>
    <property type="match status" value="1"/>
</dbReference>
<feature type="transmembrane region" description="Helical" evidence="6">
    <location>
        <begin position="12"/>
        <end position="33"/>
    </location>
</feature>
<keyword evidence="4 6" id="KW-1133">Transmembrane helix</keyword>
<evidence type="ECO:0000256" key="5">
    <source>
        <dbReference type="ARBA" id="ARBA00023136"/>
    </source>
</evidence>
<evidence type="ECO:0000259" key="7">
    <source>
        <dbReference type="Pfam" id="PF04138"/>
    </source>
</evidence>
<keyword evidence="9" id="KW-1185">Reference proteome</keyword>
<comment type="subcellular location">
    <subcellularLocation>
        <location evidence="1">Membrane</location>
        <topology evidence="1">Multi-pass membrane protein</topology>
    </subcellularLocation>
</comment>
<dbReference type="InterPro" id="IPR007267">
    <property type="entry name" value="GtrA_DPMS_TM"/>
</dbReference>
<sequence>MYSMLRRLARELAKFGSVGAIAAVITFGLFNVLHGPMGVGPLTSNGVATLVAATFAYFANRYWTFRHRESSGLGREYTIFFGLNAIGLAITQVFLGFGTYVLGLKGALAGNGLLVVGTMFATLFRYYAYKRWVFRAPAQVTPRVPRQRRRTVRTYETVPLSELLR</sequence>
<feature type="transmembrane region" description="Helical" evidence="6">
    <location>
        <begin position="79"/>
        <end position="102"/>
    </location>
</feature>
<evidence type="ECO:0000313" key="8">
    <source>
        <dbReference type="EMBL" id="GAA3237405.1"/>
    </source>
</evidence>
<feature type="domain" description="GtrA/DPMS transmembrane" evidence="7">
    <location>
        <begin position="14"/>
        <end position="134"/>
    </location>
</feature>
<accession>A0ABP6QKB8</accession>